<name>M2UJI1_COCH5</name>
<accession>M2UJI1</accession>
<dbReference type="OrthoDB" id="10299694at2759"/>
<sequence>MYPLITLRIVMQDPRTLQRDRPDTHSPESWECSSHCGLSIEHAAISDLKRQCYFRCIGKKPT</sequence>
<evidence type="ECO:0000313" key="1">
    <source>
        <dbReference type="EMBL" id="EMD88153.1"/>
    </source>
</evidence>
<proteinExistence type="predicted"/>
<dbReference type="AlphaFoldDB" id="M2UJI1"/>
<gene>
    <name evidence="1" type="ORF">COCHEDRAFT_1023352</name>
</gene>
<evidence type="ECO:0000313" key="2">
    <source>
        <dbReference type="Proteomes" id="UP000016936"/>
    </source>
</evidence>
<reference evidence="2" key="2">
    <citation type="journal article" date="2013" name="PLoS Genet.">
        <title>Comparative genome structure, secondary metabolite, and effector coding capacity across Cochliobolus pathogens.</title>
        <authorList>
            <person name="Condon B.J."/>
            <person name="Leng Y."/>
            <person name="Wu D."/>
            <person name="Bushley K.E."/>
            <person name="Ohm R.A."/>
            <person name="Otillar R."/>
            <person name="Martin J."/>
            <person name="Schackwitz W."/>
            <person name="Grimwood J."/>
            <person name="MohdZainudin N."/>
            <person name="Xue C."/>
            <person name="Wang R."/>
            <person name="Manning V.A."/>
            <person name="Dhillon B."/>
            <person name="Tu Z.J."/>
            <person name="Steffenson B.J."/>
            <person name="Salamov A."/>
            <person name="Sun H."/>
            <person name="Lowry S."/>
            <person name="LaButti K."/>
            <person name="Han J."/>
            <person name="Copeland A."/>
            <person name="Lindquist E."/>
            <person name="Barry K."/>
            <person name="Schmutz J."/>
            <person name="Baker S.E."/>
            <person name="Ciuffetti L.M."/>
            <person name="Grigoriev I.V."/>
            <person name="Zhong S."/>
            <person name="Turgeon B.G."/>
        </authorList>
    </citation>
    <scope>NUCLEOTIDE SEQUENCE [LARGE SCALE GENOMIC DNA]</scope>
    <source>
        <strain evidence="2">C5 / ATCC 48332 / race O</strain>
    </source>
</reference>
<protein>
    <submittedName>
        <fullName evidence="1">Uncharacterized protein</fullName>
    </submittedName>
</protein>
<dbReference type="EMBL" id="KB445581">
    <property type="protein sequence ID" value="EMD88153.1"/>
    <property type="molecule type" value="Genomic_DNA"/>
</dbReference>
<dbReference type="Proteomes" id="UP000016936">
    <property type="component" value="Unassembled WGS sequence"/>
</dbReference>
<organism evidence="1 2">
    <name type="scientific">Cochliobolus heterostrophus (strain C5 / ATCC 48332 / race O)</name>
    <name type="common">Southern corn leaf blight fungus</name>
    <name type="synonym">Bipolaris maydis</name>
    <dbReference type="NCBI Taxonomy" id="701091"/>
    <lineage>
        <taxon>Eukaryota</taxon>
        <taxon>Fungi</taxon>
        <taxon>Dikarya</taxon>
        <taxon>Ascomycota</taxon>
        <taxon>Pezizomycotina</taxon>
        <taxon>Dothideomycetes</taxon>
        <taxon>Pleosporomycetidae</taxon>
        <taxon>Pleosporales</taxon>
        <taxon>Pleosporineae</taxon>
        <taxon>Pleosporaceae</taxon>
        <taxon>Bipolaris</taxon>
    </lineage>
</organism>
<reference evidence="1 2" key="1">
    <citation type="journal article" date="2012" name="PLoS Pathog.">
        <title>Diverse lifestyles and strategies of plant pathogenesis encoded in the genomes of eighteen Dothideomycetes fungi.</title>
        <authorList>
            <person name="Ohm R.A."/>
            <person name="Feau N."/>
            <person name="Henrissat B."/>
            <person name="Schoch C.L."/>
            <person name="Horwitz B.A."/>
            <person name="Barry K.W."/>
            <person name="Condon B.J."/>
            <person name="Copeland A.C."/>
            <person name="Dhillon B."/>
            <person name="Glaser F."/>
            <person name="Hesse C.N."/>
            <person name="Kosti I."/>
            <person name="LaButti K."/>
            <person name="Lindquist E.A."/>
            <person name="Lucas S."/>
            <person name="Salamov A.A."/>
            <person name="Bradshaw R.E."/>
            <person name="Ciuffetti L."/>
            <person name="Hamelin R.C."/>
            <person name="Kema G.H.J."/>
            <person name="Lawrence C."/>
            <person name="Scott J.A."/>
            <person name="Spatafora J.W."/>
            <person name="Turgeon B.G."/>
            <person name="de Wit P.J.G.M."/>
            <person name="Zhong S."/>
            <person name="Goodwin S.B."/>
            <person name="Grigoriev I.V."/>
        </authorList>
    </citation>
    <scope>NUCLEOTIDE SEQUENCE [LARGE SCALE GENOMIC DNA]</scope>
    <source>
        <strain evidence="2">C5 / ATCC 48332 / race O</strain>
    </source>
</reference>
<dbReference type="HOGENOM" id="CLU_208794_0_0_1"/>
<keyword evidence="2" id="KW-1185">Reference proteome</keyword>